<organism evidence="8 9">
    <name type="scientific">Rohdeia mirabilis</name>
    <dbReference type="NCBI Taxonomy" id="2528008"/>
    <lineage>
        <taxon>Bacteria</taxon>
        <taxon>Pseudomonadati</taxon>
        <taxon>Planctomycetota</taxon>
        <taxon>Planctomycetia</taxon>
        <taxon>Planctomycetia incertae sedis</taxon>
        <taxon>Rohdeia</taxon>
    </lineage>
</organism>
<dbReference type="GO" id="GO:0005886">
    <property type="term" value="C:plasma membrane"/>
    <property type="evidence" value="ECO:0007669"/>
    <property type="project" value="UniProtKB-SubCell"/>
</dbReference>
<keyword evidence="5 7" id="KW-0472">Membrane</keyword>
<sequence>MWSVVMAALGAVGIFLLGMVSLERGLEGLAGGRLERVLARFTKSPTSGALTGAAVTAVLQSSSATTLTAVALTGAGLLTFAQALGIVLGANVGTTVTGWLVALVGFEFKVGAISGLMVFTGVLTHLFAKNRLRYAGLALAGFGLVFLGIGALRDALGGLEGIVTPDSFPSDDFGGRVLLVLIGIAVTLVTQSSSAGVAAALAALHTGAIDLPQAAALVIGMDVGTTGTALFATIGGTTSARRTGLAHVLFNILSGVGAFFFLDLYAFGLERALPGTATAHPELALVGFHTAFNLLAVLGALPFARRFARLVERIVPEREDPLTRALEPRLAKRPKLAVDAAARSLHAIARRVLRATLREVDLRERRGPGGTDLVRLDSAIERVADFVGAIPTSDGDTAALLRETALVHQTDHLARLVDRLGAIPRGVSTAFDPEFEAQREDLVRALVRTLRDDGPTARGFDAQELRGVRDRLEASDENLRTAWITRAAADHLGATEALARLESLRWLRRVAHHTWRIAAHSGVALGSTRAASSDGATHRERGADTMEPV</sequence>
<feature type="transmembrane region" description="Helical" evidence="7">
    <location>
        <begin position="248"/>
        <end position="268"/>
    </location>
</feature>
<keyword evidence="4 7" id="KW-1133">Transmembrane helix</keyword>
<evidence type="ECO:0000256" key="2">
    <source>
        <dbReference type="ARBA" id="ARBA00022475"/>
    </source>
</evidence>
<feature type="transmembrane region" description="Helical" evidence="7">
    <location>
        <begin position="283"/>
        <end position="304"/>
    </location>
</feature>
<evidence type="ECO:0000256" key="7">
    <source>
        <dbReference type="SAM" id="Phobius"/>
    </source>
</evidence>
<dbReference type="OrthoDB" id="9763003at2"/>
<feature type="compositionally biased region" description="Basic and acidic residues" evidence="6">
    <location>
        <begin position="536"/>
        <end position="549"/>
    </location>
</feature>
<dbReference type="InterPro" id="IPR003841">
    <property type="entry name" value="Na/Pi_transpt"/>
</dbReference>
<evidence type="ECO:0000256" key="5">
    <source>
        <dbReference type="ARBA" id="ARBA00023136"/>
    </source>
</evidence>
<protein>
    <submittedName>
        <fullName evidence="8">Na+/Pi-cotransporter</fullName>
    </submittedName>
</protein>
<feature type="region of interest" description="Disordered" evidence="6">
    <location>
        <begin position="527"/>
        <end position="549"/>
    </location>
</feature>
<dbReference type="EMBL" id="CP036290">
    <property type="protein sequence ID" value="QDU85244.1"/>
    <property type="molecule type" value="Genomic_DNA"/>
</dbReference>
<reference evidence="8 9" key="1">
    <citation type="submission" date="2019-02" db="EMBL/GenBank/DDBJ databases">
        <title>Deep-cultivation of Planctomycetes and their phenomic and genomic characterization uncovers novel biology.</title>
        <authorList>
            <person name="Wiegand S."/>
            <person name="Jogler M."/>
            <person name="Boedeker C."/>
            <person name="Pinto D."/>
            <person name="Vollmers J."/>
            <person name="Rivas-Marin E."/>
            <person name="Kohn T."/>
            <person name="Peeters S.H."/>
            <person name="Heuer A."/>
            <person name="Rast P."/>
            <person name="Oberbeckmann S."/>
            <person name="Bunk B."/>
            <person name="Jeske O."/>
            <person name="Meyerdierks A."/>
            <person name="Storesund J.E."/>
            <person name="Kallscheuer N."/>
            <person name="Luecker S."/>
            <person name="Lage O.M."/>
            <person name="Pohl T."/>
            <person name="Merkel B.J."/>
            <person name="Hornburger P."/>
            <person name="Mueller R.-W."/>
            <person name="Bruemmer F."/>
            <person name="Labrenz M."/>
            <person name="Spormann A.M."/>
            <person name="Op den Camp H."/>
            <person name="Overmann J."/>
            <person name="Amann R."/>
            <person name="Jetten M.S.M."/>
            <person name="Mascher T."/>
            <person name="Medema M.H."/>
            <person name="Devos D.P."/>
            <person name="Kaster A.-K."/>
            <person name="Ovreas L."/>
            <person name="Rohde M."/>
            <person name="Galperin M.Y."/>
            <person name="Jogler C."/>
        </authorList>
    </citation>
    <scope>NUCLEOTIDE SEQUENCE [LARGE SCALE GENOMIC DNA]</scope>
    <source>
        <strain evidence="8 9">Pla163</strain>
    </source>
</reference>
<keyword evidence="3 7" id="KW-0812">Transmembrane</keyword>
<dbReference type="Pfam" id="PF02690">
    <property type="entry name" value="Na_Pi_cotrans"/>
    <property type="match status" value="2"/>
</dbReference>
<proteinExistence type="predicted"/>
<gene>
    <name evidence="8" type="ORF">Pla163_23720</name>
</gene>
<feature type="transmembrane region" description="Helical" evidence="7">
    <location>
        <begin position="134"/>
        <end position="153"/>
    </location>
</feature>
<name>A0A518D191_9BACT</name>
<dbReference type="PANTHER" id="PTHR10010">
    <property type="entry name" value="SOLUTE CARRIER FAMILY 34 SODIUM PHOSPHATE , MEMBER 2-RELATED"/>
    <property type="match status" value="1"/>
</dbReference>
<evidence type="ECO:0000256" key="3">
    <source>
        <dbReference type="ARBA" id="ARBA00022692"/>
    </source>
</evidence>
<evidence type="ECO:0000313" key="8">
    <source>
        <dbReference type="EMBL" id="QDU85244.1"/>
    </source>
</evidence>
<dbReference type="NCBIfam" id="NF037997">
    <property type="entry name" value="Na_Pi_symport"/>
    <property type="match status" value="1"/>
</dbReference>
<dbReference type="AlphaFoldDB" id="A0A518D191"/>
<keyword evidence="9" id="KW-1185">Reference proteome</keyword>
<feature type="transmembrane region" description="Helical" evidence="7">
    <location>
        <begin position="173"/>
        <end position="190"/>
    </location>
</feature>
<dbReference type="RefSeq" id="WP_145188243.1">
    <property type="nucleotide sequence ID" value="NZ_CP036290.1"/>
</dbReference>
<dbReference type="PANTHER" id="PTHR10010:SF46">
    <property type="entry name" value="SODIUM-DEPENDENT PHOSPHATE TRANSPORT PROTEIN 2B"/>
    <property type="match status" value="1"/>
</dbReference>
<evidence type="ECO:0000256" key="6">
    <source>
        <dbReference type="SAM" id="MobiDB-lite"/>
    </source>
</evidence>
<evidence type="ECO:0000256" key="1">
    <source>
        <dbReference type="ARBA" id="ARBA00004651"/>
    </source>
</evidence>
<keyword evidence="2" id="KW-1003">Cell membrane</keyword>
<dbReference type="GO" id="GO:0005436">
    <property type="term" value="F:sodium:phosphate symporter activity"/>
    <property type="evidence" value="ECO:0007669"/>
    <property type="project" value="InterPro"/>
</dbReference>
<evidence type="ECO:0000313" key="9">
    <source>
        <dbReference type="Proteomes" id="UP000319342"/>
    </source>
</evidence>
<evidence type="ECO:0000256" key="4">
    <source>
        <dbReference type="ARBA" id="ARBA00022989"/>
    </source>
</evidence>
<accession>A0A518D191</accession>
<dbReference type="GO" id="GO:0044341">
    <property type="term" value="P:sodium-dependent phosphate transport"/>
    <property type="evidence" value="ECO:0007669"/>
    <property type="project" value="InterPro"/>
</dbReference>
<dbReference type="Proteomes" id="UP000319342">
    <property type="component" value="Chromosome"/>
</dbReference>
<comment type="subcellular location">
    <subcellularLocation>
        <location evidence="1">Cell membrane</location>
        <topology evidence="1">Multi-pass membrane protein</topology>
    </subcellularLocation>
</comment>